<organism evidence="1 2">
    <name type="scientific">Bacillus subtilis subsp. subtilis</name>
    <dbReference type="NCBI Taxonomy" id="135461"/>
    <lineage>
        <taxon>Bacteria</taxon>
        <taxon>Bacillati</taxon>
        <taxon>Bacillota</taxon>
        <taxon>Bacilli</taxon>
        <taxon>Bacillales</taxon>
        <taxon>Bacillaceae</taxon>
        <taxon>Bacillus</taxon>
    </lineage>
</organism>
<accession>A0ABD3ZQQ1</accession>
<reference evidence="1 2" key="1">
    <citation type="submission" date="2014-11" db="EMBL/GenBank/DDBJ databases">
        <title>Draft Genome Sequences of Nine Bacillus subtilis Strains that Form Spores with High Heat-Resistance.</title>
        <authorList>
            <person name="Krawcyk A.O."/>
            <person name="Berendsen E.M."/>
            <person name="de Jong A."/>
            <person name="Holsappel S."/>
            <person name="Eijlander R.T."/>
            <person name="Wells-Bennik M."/>
            <person name="Kuipers O.P."/>
        </authorList>
    </citation>
    <scope>NUCLEOTIDE SEQUENCE [LARGE SCALE GENOMIC DNA]</scope>
    <source>
        <strain evidence="1 2">B4067</strain>
    </source>
</reference>
<dbReference type="RefSeq" id="WP_041056382.1">
    <property type="nucleotide sequence ID" value="NZ_JSXS01000120.1"/>
</dbReference>
<proteinExistence type="predicted"/>
<comment type="caution">
    <text evidence="1">The sequence shown here is derived from an EMBL/GenBank/DDBJ whole genome shotgun (WGS) entry which is preliminary data.</text>
</comment>
<protein>
    <submittedName>
        <fullName evidence="1">Uncharacterized protein</fullName>
    </submittedName>
</protein>
<dbReference type="Proteomes" id="UP000031970">
    <property type="component" value="Unassembled WGS sequence"/>
</dbReference>
<dbReference type="AlphaFoldDB" id="A0ABD3ZQQ1"/>
<gene>
    <name evidence="1" type="ORF">B4067_2364</name>
</gene>
<evidence type="ECO:0000313" key="1">
    <source>
        <dbReference type="EMBL" id="KIL30471.1"/>
    </source>
</evidence>
<dbReference type="EMBL" id="JSXS01000120">
    <property type="protein sequence ID" value="KIL30471.1"/>
    <property type="molecule type" value="Genomic_DNA"/>
</dbReference>
<sequence>MDKKYLVTFYTSVVLGEEADAYQREYKGSSTEEVAALVQTDLSNNTFLGHKGGIWWFRSSEVVNFEIREIKGGSYDG</sequence>
<evidence type="ECO:0000313" key="2">
    <source>
        <dbReference type="Proteomes" id="UP000031970"/>
    </source>
</evidence>
<name>A0ABD3ZQQ1_BACIU</name>